<feature type="transmembrane region" description="Helical" evidence="6">
    <location>
        <begin position="321"/>
        <end position="343"/>
    </location>
</feature>
<comment type="caution">
    <text evidence="8">The sequence shown here is derived from an EMBL/GenBank/DDBJ whole genome shotgun (WGS) entry which is preliminary data.</text>
</comment>
<dbReference type="InterPro" id="IPR017452">
    <property type="entry name" value="GPCR_Rhodpsn_7TM"/>
</dbReference>
<feature type="transmembrane region" description="Helical" evidence="6">
    <location>
        <begin position="486"/>
        <end position="510"/>
    </location>
</feature>
<accession>A0A3S5C4G3</accession>
<dbReference type="Proteomes" id="UP000784294">
    <property type="component" value="Unassembled WGS sequence"/>
</dbReference>
<keyword evidence="3 6" id="KW-1133">Transmembrane helix</keyword>
<dbReference type="AlphaFoldDB" id="A0A3S5C4G3"/>
<dbReference type="PANTHER" id="PTHR46641:SF8">
    <property type="entry name" value="G-PROTEIN COUPLED RECEPTORS FAMILY 1 PROFILE DOMAIN-CONTAINING PROTEIN"/>
    <property type="match status" value="1"/>
</dbReference>
<proteinExistence type="predicted"/>
<evidence type="ECO:0000256" key="1">
    <source>
        <dbReference type="ARBA" id="ARBA00004370"/>
    </source>
</evidence>
<sequence length="762" mass="84910">MLFLPFPNLDSSPFRDAYGFTHNSGWFITASLRLGSGLVVNIGTSTEAFVSRKPSSLETTEPKDFEVPSRSGGSGVVSGSASDSVDVHGPERTNTLEAGFVADKREELFLVVVNEASDSLNRLMVTAGSSGGNVSSGTTTSSGGHTNLTANATGQSAGAEALRPVLPDTATTLNCSAEPMWVGGPPAYQVVEFMRVLLILYLGLPVLLTGLITSLLSLGMFFRDRLTPRTTRIMLTTSAGLDFAFLLSAAFYLEFKTILSQYPSLHARRLYDAYEDYVIIFINYCELLRNWVIVLIGLERYIITCYPLHCKAWWSVRTTKIGIAVCAAFALLLRLPMLLRRIARKRTHLSSWWQLVHSESLRIHTLIDSICLTLLPVLILSFCSLQILRVMHTSTRLRSNHLLGGSGSNRGSISAGHKGEQIRLNRIRLANQIRAKVHKVLMIVLGTFTFCGLPFLPHIFFECYREWETFQAREKASCWSETSYNILTPVCWFCSMLNSTANFFVYIIYWDKYRQIFHTMLGCDRIRLCTKQERSGFCADSNTVAVGSLIGIGGRAGGNNFDNSSEPSAGVMSLRDSPACAGKAQGSQHVKHTLLYTVETHEINKDARLIFAESSPLNTFGVASNAGRQKVSNKGDFLHYLCANYAGKSSRPPSQMTHNHGFLTRMCKTLKCNCARSQIEPHFIVCNHGKQRKRFFHPQTSFRDGGSSQFLYWPNRGYFSLWRHCSDRRQARIPGIRQTFIASSPSKAVTTTRITAKRRHLQ</sequence>
<evidence type="ECO:0000313" key="9">
    <source>
        <dbReference type="Proteomes" id="UP000784294"/>
    </source>
</evidence>
<feature type="domain" description="G-protein coupled receptors family 1 profile" evidence="7">
    <location>
        <begin position="213"/>
        <end position="506"/>
    </location>
</feature>
<dbReference type="OrthoDB" id="6263067at2759"/>
<dbReference type="PROSITE" id="PS50262">
    <property type="entry name" value="G_PROTEIN_RECEP_F1_2"/>
    <property type="match status" value="1"/>
</dbReference>
<feature type="transmembrane region" description="Helical" evidence="6">
    <location>
        <begin position="198"/>
        <end position="221"/>
    </location>
</feature>
<evidence type="ECO:0000256" key="2">
    <source>
        <dbReference type="ARBA" id="ARBA00022692"/>
    </source>
</evidence>
<evidence type="ECO:0000256" key="5">
    <source>
        <dbReference type="SAM" id="MobiDB-lite"/>
    </source>
</evidence>
<feature type="transmembrane region" description="Helical" evidence="6">
    <location>
        <begin position="363"/>
        <end position="388"/>
    </location>
</feature>
<keyword evidence="2 6" id="KW-0812">Transmembrane</keyword>
<dbReference type="InterPro" id="IPR052954">
    <property type="entry name" value="GPCR-Ligand_Int"/>
</dbReference>
<dbReference type="SUPFAM" id="SSF81321">
    <property type="entry name" value="Family A G protein-coupled receptor-like"/>
    <property type="match status" value="1"/>
</dbReference>
<keyword evidence="4 6" id="KW-0472">Membrane</keyword>
<evidence type="ECO:0000259" key="7">
    <source>
        <dbReference type="PROSITE" id="PS50262"/>
    </source>
</evidence>
<feature type="transmembrane region" description="Helical" evidence="6">
    <location>
        <begin position="233"/>
        <end position="253"/>
    </location>
</feature>
<keyword evidence="9" id="KW-1185">Reference proteome</keyword>
<evidence type="ECO:0000256" key="4">
    <source>
        <dbReference type="ARBA" id="ARBA00023136"/>
    </source>
</evidence>
<evidence type="ECO:0000313" key="8">
    <source>
        <dbReference type="EMBL" id="VEL34707.1"/>
    </source>
</evidence>
<organism evidence="8 9">
    <name type="scientific">Protopolystoma xenopodis</name>
    <dbReference type="NCBI Taxonomy" id="117903"/>
    <lineage>
        <taxon>Eukaryota</taxon>
        <taxon>Metazoa</taxon>
        <taxon>Spiralia</taxon>
        <taxon>Lophotrochozoa</taxon>
        <taxon>Platyhelminthes</taxon>
        <taxon>Monogenea</taxon>
        <taxon>Polyopisthocotylea</taxon>
        <taxon>Polystomatidea</taxon>
        <taxon>Polystomatidae</taxon>
        <taxon>Protopolystoma</taxon>
    </lineage>
</organism>
<evidence type="ECO:0000256" key="3">
    <source>
        <dbReference type="ARBA" id="ARBA00022989"/>
    </source>
</evidence>
<feature type="region of interest" description="Disordered" evidence="5">
    <location>
        <begin position="51"/>
        <end position="90"/>
    </location>
</feature>
<evidence type="ECO:0000256" key="6">
    <source>
        <dbReference type="SAM" id="Phobius"/>
    </source>
</evidence>
<feature type="transmembrane region" description="Helical" evidence="6">
    <location>
        <begin position="440"/>
        <end position="461"/>
    </location>
</feature>
<dbReference type="Gene3D" id="1.20.1070.10">
    <property type="entry name" value="Rhodopsin 7-helix transmembrane proteins"/>
    <property type="match status" value="1"/>
</dbReference>
<comment type="subcellular location">
    <subcellularLocation>
        <location evidence="1">Membrane</location>
    </subcellularLocation>
</comment>
<dbReference type="InterPro" id="IPR000276">
    <property type="entry name" value="GPCR_Rhodpsn"/>
</dbReference>
<dbReference type="Pfam" id="PF00001">
    <property type="entry name" value="7tm_1"/>
    <property type="match status" value="1"/>
</dbReference>
<dbReference type="PANTHER" id="PTHR46641">
    <property type="entry name" value="FMRFAMIDE RECEPTOR-RELATED"/>
    <property type="match status" value="1"/>
</dbReference>
<dbReference type="EMBL" id="CAAALY010248215">
    <property type="protein sequence ID" value="VEL34707.1"/>
    <property type="molecule type" value="Genomic_DNA"/>
</dbReference>
<reference evidence="8" key="1">
    <citation type="submission" date="2018-11" db="EMBL/GenBank/DDBJ databases">
        <authorList>
            <consortium name="Pathogen Informatics"/>
        </authorList>
    </citation>
    <scope>NUCLEOTIDE SEQUENCE</scope>
</reference>
<protein>
    <recommendedName>
        <fullName evidence="7">G-protein coupled receptors family 1 profile domain-containing protein</fullName>
    </recommendedName>
</protein>
<dbReference type="GO" id="GO:0016020">
    <property type="term" value="C:membrane"/>
    <property type="evidence" value="ECO:0007669"/>
    <property type="project" value="UniProtKB-SubCell"/>
</dbReference>
<dbReference type="GO" id="GO:0004930">
    <property type="term" value="F:G protein-coupled receptor activity"/>
    <property type="evidence" value="ECO:0007669"/>
    <property type="project" value="InterPro"/>
</dbReference>
<name>A0A3S5C4G3_9PLAT</name>
<gene>
    <name evidence="8" type="ORF">PXEA_LOCUS28147</name>
</gene>